<keyword evidence="3 5" id="KW-1133">Transmembrane helix</keyword>
<dbReference type="PANTHER" id="PTHR31465">
    <property type="entry name" value="PROTEIN RTA1-RELATED"/>
    <property type="match status" value="1"/>
</dbReference>
<evidence type="ECO:0000256" key="3">
    <source>
        <dbReference type="ARBA" id="ARBA00022989"/>
    </source>
</evidence>
<evidence type="ECO:0000256" key="5">
    <source>
        <dbReference type="SAM" id="Phobius"/>
    </source>
</evidence>
<comment type="caution">
    <text evidence="6">The sequence shown here is derived from an EMBL/GenBank/DDBJ whole genome shotgun (WGS) entry which is preliminary data.</text>
</comment>
<evidence type="ECO:0000256" key="4">
    <source>
        <dbReference type="ARBA" id="ARBA00023136"/>
    </source>
</evidence>
<accession>G3Y6H3</accession>
<dbReference type="PANTHER" id="PTHR31465:SF1">
    <property type="entry name" value="PROTEIN RTA1-RELATED"/>
    <property type="match status" value="1"/>
</dbReference>
<feature type="transmembrane region" description="Helical" evidence="5">
    <location>
        <begin position="16"/>
        <end position="36"/>
    </location>
</feature>
<evidence type="ECO:0000313" key="6">
    <source>
        <dbReference type="EMBL" id="EHA21436.1"/>
    </source>
</evidence>
<dbReference type="Pfam" id="PF04479">
    <property type="entry name" value="RTA1"/>
    <property type="match status" value="1"/>
</dbReference>
<name>G3Y6H3_ASPNA</name>
<dbReference type="InterPro" id="IPR007568">
    <property type="entry name" value="RTA1"/>
</dbReference>
<feature type="transmembrane region" description="Helical" evidence="5">
    <location>
        <begin position="244"/>
        <end position="264"/>
    </location>
</feature>
<reference evidence="6 7" key="1">
    <citation type="journal article" date="2011" name="Genome Res.">
        <title>Comparative genomics of citric-acid-producing Aspergillus niger ATCC 1015 versus enzyme-producing CBS 513.88.</title>
        <authorList>
            <person name="Andersen M.R."/>
            <person name="Salazar M.P."/>
            <person name="Schaap P.J."/>
            <person name="van de Vondervoort P.J."/>
            <person name="Culley D."/>
            <person name="Thykaer J."/>
            <person name="Frisvad J.C."/>
            <person name="Nielsen K.F."/>
            <person name="Albang R."/>
            <person name="Albermann K."/>
            <person name="Berka R.M."/>
            <person name="Braus G.H."/>
            <person name="Braus-Stromeyer S.A."/>
            <person name="Corrochano L.M."/>
            <person name="Dai Z."/>
            <person name="van Dijck P.W."/>
            <person name="Hofmann G."/>
            <person name="Lasure L.L."/>
            <person name="Magnuson J.K."/>
            <person name="Menke H."/>
            <person name="Meijer M."/>
            <person name="Meijer S.L."/>
            <person name="Nielsen J.B."/>
            <person name="Nielsen M.L."/>
            <person name="van Ooyen A.J."/>
            <person name="Pel H.J."/>
            <person name="Poulsen L."/>
            <person name="Samson R.A."/>
            <person name="Stam H."/>
            <person name="Tsang A."/>
            <person name="van den Brink J.M."/>
            <person name="Atkins A."/>
            <person name="Aerts A."/>
            <person name="Shapiro H."/>
            <person name="Pangilinan J."/>
            <person name="Salamov A."/>
            <person name="Lou Y."/>
            <person name="Lindquist E."/>
            <person name="Lucas S."/>
            <person name="Grimwood J."/>
            <person name="Grigoriev I.V."/>
            <person name="Kubicek C.P."/>
            <person name="Martinez D."/>
            <person name="van Peij N.N."/>
            <person name="Roubos J.A."/>
            <person name="Nielsen J."/>
            <person name="Baker S.E."/>
        </authorList>
    </citation>
    <scope>NUCLEOTIDE SEQUENCE [LARGE SCALE GENOMIC DNA]</scope>
    <source>
        <strain evidence="7">ATCC 1015 / CBS 113.46 / FGSC A1144 / LSHB Ac4 / NCTC 3858a / NRRL 328 / USDA 3528.7</strain>
    </source>
</reference>
<feature type="transmembrane region" description="Helical" evidence="5">
    <location>
        <begin position="128"/>
        <end position="153"/>
    </location>
</feature>
<dbReference type="HOGENOM" id="CLU_033465_3_1_1"/>
<protein>
    <submittedName>
        <fullName evidence="6">Uncharacterized protein</fullName>
    </submittedName>
</protein>
<dbReference type="Proteomes" id="UP000009038">
    <property type="component" value="Unassembled WGS sequence"/>
</dbReference>
<comment type="subcellular location">
    <subcellularLocation>
        <location evidence="1">Membrane</location>
        <topology evidence="1">Multi-pass membrane protein</topology>
    </subcellularLocation>
</comment>
<organism evidence="6 7">
    <name type="scientific">Aspergillus niger (strain ATCC 1015 / CBS 113.46 / FGSC A1144 / LSHB Ac4 / NCTC 3858a / NRRL 328 / USDA 3528.7)</name>
    <dbReference type="NCBI Taxonomy" id="380704"/>
    <lineage>
        <taxon>Eukaryota</taxon>
        <taxon>Fungi</taxon>
        <taxon>Dikarya</taxon>
        <taxon>Ascomycota</taxon>
        <taxon>Pezizomycotina</taxon>
        <taxon>Eurotiomycetes</taxon>
        <taxon>Eurotiomycetidae</taxon>
        <taxon>Eurotiales</taxon>
        <taxon>Aspergillaceae</taxon>
        <taxon>Aspergillus</taxon>
        <taxon>Aspergillus subgen. Circumdati</taxon>
    </lineage>
</organism>
<keyword evidence="4 5" id="KW-0472">Membrane</keyword>
<feature type="transmembrane region" description="Helical" evidence="5">
    <location>
        <begin position="87"/>
        <end position="107"/>
    </location>
</feature>
<keyword evidence="2 5" id="KW-0812">Transmembrane</keyword>
<evidence type="ECO:0000256" key="2">
    <source>
        <dbReference type="ARBA" id="ARBA00022692"/>
    </source>
</evidence>
<dbReference type="STRING" id="380704.G3Y6H3"/>
<feature type="transmembrane region" description="Helical" evidence="5">
    <location>
        <begin position="43"/>
        <end position="61"/>
    </location>
</feature>
<dbReference type="OrthoDB" id="3358017at2759"/>
<feature type="transmembrane region" description="Helical" evidence="5">
    <location>
        <begin position="209"/>
        <end position="229"/>
    </location>
</feature>
<feature type="transmembrane region" description="Helical" evidence="5">
    <location>
        <begin position="165"/>
        <end position="188"/>
    </location>
</feature>
<dbReference type="VEuPathDB" id="FungiDB:ASPNIDRAFT2_45625"/>
<proteinExistence type="predicted"/>
<gene>
    <name evidence="6" type="ORF">ASPNIDRAFT_45625</name>
</gene>
<dbReference type="GO" id="GO:0016020">
    <property type="term" value="C:membrane"/>
    <property type="evidence" value="ECO:0007669"/>
    <property type="project" value="UniProtKB-SubCell"/>
</dbReference>
<evidence type="ECO:0000256" key="1">
    <source>
        <dbReference type="ARBA" id="ARBA00004141"/>
    </source>
</evidence>
<dbReference type="AlphaFoldDB" id="G3Y6H3"/>
<sequence>MASENSEFKLYRYDPSIAAAVVFIILFLAAAGIHTFQVARTRAWFVIPFVIGGHFSPLIHVNPVEWIGYIGRAVSGDEAPDFTVKPYILQTLLLLVAPTLFAATIYMELGRIVLLTNGEAYCLIRRTWLTKTFLLGDIISFIMQGAGGGIMASGTPNALTTGENIIIGGLVAQLIFFSLFVITSIKFHRGVSNTPSRRVLHSQAPWKRHMYALYGGSALIFVRSLFRLIEYAQGNDGYLVSHEVYLYIFDALLMVLVMALFAWVHPSEVHALLTPGGRGRAAERVFWLKMKGSLITTPESGLAWWEVGGLVAVYRYYEGRNQ</sequence>
<dbReference type="EMBL" id="ACJE01000014">
    <property type="protein sequence ID" value="EHA21436.1"/>
    <property type="molecule type" value="Genomic_DNA"/>
</dbReference>
<evidence type="ECO:0000313" key="7">
    <source>
        <dbReference type="Proteomes" id="UP000009038"/>
    </source>
</evidence>